<evidence type="ECO:0000256" key="7">
    <source>
        <dbReference type="SAM" id="Phobius"/>
    </source>
</evidence>
<dbReference type="Pfam" id="PF04103">
    <property type="entry name" value="CD20"/>
    <property type="match status" value="1"/>
</dbReference>
<dbReference type="PANTHER" id="PTHR15756">
    <property type="entry name" value="LR8/HCA112"/>
    <property type="match status" value="1"/>
</dbReference>
<feature type="transmembrane region" description="Helical" evidence="7">
    <location>
        <begin position="63"/>
        <end position="86"/>
    </location>
</feature>
<dbReference type="RefSeq" id="XP_012409933.1">
    <property type="nucleotide sequence ID" value="XM_012554479.2"/>
</dbReference>
<dbReference type="OrthoDB" id="9837693at2759"/>
<dbReference type="KEGG" id="tmu:101349434"/>
<sequence length="257" mass="27396">MSTSAGTADGGELAPVAAQPTHIDVHIHQESALAKLLLAVGSQLRTWARPKGTATQAPGSSRLLVASWVTQIVLGILSGVLGGFLYIFRYSHLLDSGAAIWTGVVAVLAGAAAFLREKRGGVCWGFLRTLLALTAFSTAVAAIKIGADELPWNPFYDGNYVCDTSSQRSWPTAPPSTLSPEEARRLHLCLSYVNMLGALFVGLKAMLLGVWVLLLVASLTPLAPLVSLCLCCWRRPLPEEERDQKELLGMECSPATA</sequence>
<proteinExistence type="inferred from homology"/>
<keyword evidence="4 7" id="KW-0812">Transmembrane</keyword>
<keyword evidence="5 7" id="KW-1133">Transmembrane helix</keyword>
<evidence type="ECO:0000256" key="6">
    <source>
        <dbReference type="ARBA" id="ARBA00023136"/>
    </source>
</evidence>
<dbReference type="FunCoup" id="A0A2Y9FVQ2">
    <property type="interactions" value="2"/>
</dbReference>
<dbReference type="AlphaFoldDB" id="A0A2Y9FVQ2"/>
<accession>A0A2Y9FVQ2</accession>
<evidence type="ECO:0000256" key="1">
    <source>
        <dbReference type="ARBA" id="ARBA00004141"/>
    </source>
</evidence>
<evidence type="ECO:0000256" key="4">
    <source>
        <dbReference type="ARBA" id="ARBA00022692"/>
    </source>
</evidence>
<comment type="subcellular location">
    <subcellularLocation>
        <location evidence="1">Membrane</location>
        <topology evidence="1">Multi-pass membrane protein</topology>
    </subcellularLocation>
</comment>
<comment type="similarity">
    <text evidence="2">Belongs to the TMEM176 family.</text>
</comment>
<organism evidence="8 9">
    <name type="scientific">Trichechus manatus latirostris</name>
    <name type="common">Florida manatee</name>
    <dbReference type="NCBI Taxonomy" id="127582"/>
    <lineage>
        <taxon>Eukaryota</taxon>
        <taxon>Metazoa</taxon>
        <taxon>Chordata</taxon>
        <taxon>Craniata</taxon>
        <taxon>Vertebrata</taxon>
        <taxon>Euteleostomi</taxon>
        <taxon>Mammalia</taxon>
        <taxon>Eutheria</taxon>
        <taxon>Afrotheria</taxon>
        <taxon>Sirenia</taxon>
        <taxon>Trichechidae</taxon>
        <taxon>Trichechus</taxon>
    </lineage>
</organism>
<keyword evidence="3" id="KW-0597">Phosphoprotein</keyword>
<evidence type="ECO:0000313" key="8">
    <source>
        <dbReference type="Proteomes" id="UP000248480"/>
    </source>
</evidence>
<name>A0A2Y9FVQ2_TRIMA</name>
<dbReference type="STRING" id="127582.A0A2Y9FVQ2"/>
<protein>
    <submittedName>
        <fullName evidence="9">Transmembrane protein 176A-like</fullName>
    </submittedName>
</protein>
<feature type="transmembrane region" description="Helical" evidence="7">
    <location>
        <begin position="98"/>
        <end position="115"/>
    </location>
</feature>
<evidence type="ECO:0000256" key="5">
    <source>
        <dbReference type="ARBA" id="ARBA00022989"/>
    </source>
</evidence>
<dbReference type="InterPro" id="IPR007237">
    <property type="entry name" value="CD20-like"/>
</dbReference>
<dbReference type="InParanoid" id="A0A2Y9FVQ2"/>
<dbReference type="GeneID" id="101349434"/>
<keyword evidence="6 7" id="KW-0472">Membrane</keyword>
<feature type="transmembrane region" description="Helical" evidence="7">
    <location>
        <begin position="205"/>
        <end position="233"/>
    </location>
</feature>
<keyword evidence="8" id="KW-1185">Reference proteome</keyword>
<evidence type="ECO:0000256" key="3">
    <source>
        <dbReference type="ARBA" id="ARBA00022553"/>
    </source>
</evidence>
<dbReference type="GO" id="GO:0016020">
    <property type="term" value="C:membrane"/>
    <property type="evidence" value="ECO:0007669"/>
    <property type="project" value="UniProtKB-SubCell"/>
</dbReference>
<dbReference type="PANTHER" id="PTHR15756:SF6">
    <property type="entry name" value="TRANSMEMBRANE PROTEIN 176A"/>
    <property type="match status" value="1"/>
</dbReference>
<evidence type="ECO:0000256" key="2">
    <source>
        <dbReference type="ARBA" id="ARBA00006022"/>
    </source>
</evidence>
<gene>
    <name evidence="9" type="primary">LOC101349434</name>
</gene>
<dbReference type="Proteomes" id="UP000248480">
    <property type="component" value="Unplaced"/>
</dbReference>
<evidence type="ECO:0000313" key="9">
    <source>
        <dbReference type="RefSeq" id="XP_012409933.1"/>
    </source>
</evidence>
<feature type="transmembrane region" description="Helical" evidence="7">
    <location>
        <begin position="127"/>
        <end position="147"/>
    </location>
</feature>
<dbReference type="InterPro" id="IPR009281">
    <property type="entry name" value="TMEM176A/TMEM176B"/>
</dbReference>
<reference evidence="9" key="1">
    <citation type="submission" date="2025-08" db="UniProtKB">
        <authorList>
            <consortium name="RefSeq"/>
        </authorList>
    </citation>
    <scope>IDENTIFICATION</scope>
</reference>